<organism evidence="2 3">
    <name type="scientific">Gluconacetobacter diazotrophicus</name>
    <name type="common">Acetobacter diazotrophicus</name>
    <dbReference type="NCBI Taxonomy" id="33996"/>
    <lineage>
        <taxon>Bacteria</taxon>
        <taxon>Pseudomonadati</taxon>
        <taxon>Pseudomonadota</taxon>
        <taxon>Alphaproteobacteria</taxon>
        <taxon>Acetobacterales</taxon>
        <taxon>Acetobacteraceae</taxon>
        <taxon>Gluconacetobacter</taxon>
    </lineage>
</organism>
<evidence type="ECO:0000259" key="1">
    <source>
        <dbReference type="Pfam" id="PF22059"/>
    </source>
</evidence>
<dbReference type="InterPro" id="IPR054299">
    <property type="entry name" value="GumK_N"/>
</dbReference>
<accession>A0A7W4I5F2</accession>
<reference evidence="2 3" key="1">
    <citation type="submission" date="2020-04" db="EMBL/GenBank/DDBJ databases">
        <title>Description of novel Gluconacetobacter.</title>
        <authorList>
            <person name="Sombolestani A."/>
        </authorList>
    </citation>
    <scope>NUCLEOTIDE SEQUENCE [LARGE SCALE GENOMIC DNA]</scope>
    <source>
        <strain evidence="2 3">LMG 7603</strain>
    </source>
</reference>
<protein>
    <submittedName>
        <fullName evidence="2">Polysaccharide biosynthesis protein GumK</fullName>
    </submittedName>
</protein>
<comment type="caution">
    <text evidence="2">The sequence shown here is derived from an EMBL/GenBank/DDBJ whole genome shotgun (WGS) entry which is preliminary data.</text>
</comment>
<dbReference type="Gene3D" id="3.40.50.11010">
    <property type="match status" value="1"/>
</dbReference>
<name>A0A7W4I5F2_GLUDI</name>
<dbReference type="Pfam" id="PF22059">
    <property type="entry name" value="GumK_N"/>
    <property type="match status" value="1"/>
</dbReference>
<evidence type="ECO:0000313" key="2">
    <source>
        <dbReference type="EMBL" id="MBB2155765.1"/>
    </source>
</evidence>
<proteinExistence type="predicted"/>
<evidence type="ECO:0000313" key="3">
    <source>
        <dbReference type="Proteomes" id="UP000550787"/>
    </source>
</evidence>
<dbReference type="SUPFAM" id="SSF53756">
    <property type="entry name" value="UDP-Glycosyltransferase/glycogen phosphorylase"/>
    <property type="match status" value="1"/>
</dbReference>
<dbReference type="EMBL" id="JABEQG010000006">
    <property type="protein sequence ID" value="MBB2155765.1"/>
    <property type="molecule type" value="Genomic_DNA"/>
</dbReference>
<dbReference type="Gene3D" id="3.40.50.2000">
    <property type="entry name" value="Glycogen Phosphorylase B"/>
    <property type="match status" value="1"/>
</dbReference>
<gene>
    <name evidence="2" type="ORF">HLH33_05485</name>
</gene>
<dbReference type="Proteomes" id="UP000550787">
    <property type="component" value="Unassembled WGS sequence"/>
</dbReference>
<feature type="domain" description="Glucuronosyltransferase GumK N-terminal" evidence="1">
    <location>
        <begin position="6"/>
        <end position="172"/>
    </location>
</feature>
<sequence length="368" mass="41676">MTGSLVISVHDYRSRRKASVHFITAELAKRGETRFFSVGLSRLSEHRGDTRADLAPRANRVETVDGVECFLWRTAWHPFNIRRPALAPVEESMFWLYRRMIPRIPRQWLCDADTIFIESGMAPVFIEDARRLNPTARIVYLASDDLDVIGCAETIKRRFRANFDSIDAIRLPSRLLRDGLPHDRTSFYIPQGIDRTIAERSYPNPYGNRRSCVSMGSMLFDASFFTIAAAEFPDIDFHIIGAGKAADGLSAPNIIIHQEMPFQQTLPFVQHAAFGVAPYLDRDTPRYLLDTSLKLRQFGLFGIPAICPDFAMGDQPGRYGYRPGDPASIRQAIDDALAHSDPIRPQMLGWNEVVDRIITPEAYADTRL</sequence>
<dbReference type="AlphaFoldDB" id="A0A7W4I5F2"/>